<name>A0A1V2JVR1_PSECE</name>
<proteinExistence type="predicted"/>
<dbReference type="Gene3D" id="1.10.1660.10">
    <property type="match status" value="1"/>
</dbReference>
<dbReference type="Proteomes" id="UP000189295">
    <property type="component" value="Unassembled WGS sequence"/>
</dbReference>
<evidence type="ECO:0000256" key="1">
    <source>
        <dbReference type="SAM" id="Coils"/>
    </source>
</evidence>
<dbReference type="SUPFAM" id="SSF46955">
    <property type="entry name" value="Putative DNA-binding domain"/>
    <property type="match status" value="1"/>
</dbReference>
<keyword evidence="1" id="KW-0175">Coiled coil</keyword>
<sequence>MKKLMTMAEVAKELNIPESTARYYRDHFIDYIPSVGEGRKKRYRLETVEVLRFIAEGFKRKLTAIEIEDGLSQMFPKNIDMKDTTATTTAVVQQQSENDNNYYALQLQNALEQMNATMKIIADQKEEITELRKHVADIEKQQQKQEDYINNQLEERDRKLMESLREIQEAKNEIANAREEKKGFFARLFK</sequence>
<dbReference type="Pfam" id="PF13152">
    <property type="entry name" value="DUF3967"/>
    <property type="match status" value="1"/>
</dbReference>
<organism evidence="4 5">
    <name type="scientific">Pseudomonas cedrina subsp. cedrina</name>
    <dbReference type="NCBI Taxonomy" id="76762"/>
    <lineage>
        <taxon>Bacteria</taxon>
        <taxon>Pseudomonadati</taxon>
        <taxon>Pseudomonadota</taxon>
        <taxon>Gammaproteobacteria</taxon>
        <taxon>Pseudomonadales</taxon>
        <taxon>Pseudomonadaceae</taxon>
        <taxon>Pseudomonas</taxon>
    </lineage>
</organism>
<evidence type="ECO:0000259" key="3">
    <source>
        <dbReference type="Pfam" id="PF13411"/>
    </source>
</evidence>
<protein>
    <recommendedName>
        <fullName evidence="6">HTH merR-type domain-containing protein</fullName>
    </recommendedName>
</protein>
<feature type="domain" description="HTH merR-type" evidence="3">
    <location>
        <begin position="5"/>
        <end position="69"/>
    </location>
</feature>
<reference evidence="4 5" key="1">
    <citation type="submission" date="2016-10" db="EMBL/GenBank/DDBJ databases">
        <title>Pseudomonas lactis sp. nov. and Pseudomonas paralactis sp. nov., isolated from bovine raw milk.</title>
        <authorList>
            <person name="Von Neubeck M."/>
            <person name="Huptas C."/>
            <person name="Glueck C."/>
            <person name="Krewinkel M."/>
            <person name="Stoeckel M."/>
            <person name="Stressler T."/>
            <person name="Fischer L."/>
            <person name="Hinrichs J."/>
            <person name="Scherer S."/>
            <person name="Wenning M."/>
        </authorList>
    </citation>
    <scope>NUCLEOTIDE SEQUENCE [LARGE SCALE GENOMIC DNA]</scope>
    <source>
        <strain evidence="4 5">DSM 17516</strain>
    </source>
</reference>
<dbReference type="InterPro" id="IPR000551">
    <property type="entry name" value="MerR-type_HTH_dom"/>
</dbReference>
<evidence type="ECO:0000259" key="2">
    <source>
        <dbReference type="Pfam" id="PF13152"/>
    </source>
</evidence>
<dbReference type="GO" id="GO:0003677">
    <property type="term" value="F:DNA binding"/>
    <property type="evidence" value="ECO:0007669"/>
    <property type="project" value="InterPro"/>
</dbReference>
<feature type="coiled-coil region" evidence="1">
    <location>
        <begin position="104"/>
        <end position="187"/>
    </location>
</feature>
<dbReference type="Pfam" id="PF13411">
    <property type="entry name" value="MerR_1"/>
    <property type="match status" value="1"/>
</dbReference>
<feature type="domain" description="DUF3967" evidence="2">
    <location>
        <begin position="153"/>
        <end position="181"/>
    </location>
</feature>
<dbReference type="InterPro" id="IPR025052">
    <property type="entry name" value="DUF3967"/>
</dbReference>
<evidence type="ECO:0000313" key="4">
    <source>
        <dbReference type="EMBL" id="ONH49543.1"/>
    </source>
</evidence>
<dbReference type="GO" id="GO:0006355">
    <property type="term" value="P:regulation of DNA-templated transcription"/>
    <property type="evidence" value="ECO:0007669"/>
    <property type="project" value="InterPro"/>
</dbReference>
<evidence type="ECO:0008006" key="6">
    <source>
        <dbReference type="Google" id="ProtNLM"/>
    </source>
</evidence>
<dbReference type="EMBL" id="MNPW01000033">
    <property type="protein sequence ID" value="ONH49543.1"/>
    <property type="molecule type" value="Genomic_DNA"/>
</dbReference>
<comment type="caution">
    <text evidence="4">The sequence shown here is derived from an EMBL/GenBank/DDBJ whole genome shotgun (WGS) entry which is preliminary data.</text>
</comment>
<accession>A0A1V2JVR1</accession>
<dbReference type="InterPro" id="IPR009061">
    <property type="entry name" value="DNA-bd_dom_put_sf"/>
</dbReference>
<gene>
    <name evidence="4" type="ORF">BLL36_29115</name>
</gene>
<evidence type="ECO:0000313" key="5">
    <source>
        <dbReference type="Proteomes" id="UP000189295"/>
    </source>
</evidence>
<dbReference type="AlphaFoldDB" id="A0A1V2JVR1"/>